<keyword evidence="21" id="KW-0720">Serine protease</keyword>
<evidence type="ECO:0000256" key="2">
    <source>
        <dbReference type="ARBA" id="ARBA00001936"/>
    </source>
</evidence>
<evidence type="ECO:0000256" key="12">
    <source>
        <dbReference type="ARBA" id="ARBA00023162"/>
    </source>
</evidence>
<comment type="subcellular location">
    <subcellularLocation>
        <location evidence="4">Cell surface</location>
    </subcellularLocation>
</comment>
<evidence type="ECO:0000256" key="6">
    <source>
        <dbReference type="ARBA" id="ARBA00018671"/>
    </source>
</evidence>
<dbReference type="PANTHER" id="PTHR46393">
    <property type="entry name" value="SUSHI DOMAIN-CONTAINING PROTEIN"/>
    <property type="match status" value="1"/>
</dbReference>
<dbReference type="PANTHER" id="PTHR46393:SF1">
    <property type="entry name" value="COMPLEMENT FACTOR B"/>
    <property type="match status" value="1"/>
</dbReference>
<proteinExistence type="predicted"/>
<evidence type="ECO:0000256" key="8">
    <source>
        <dbReference type="ARBA" id="ARBA00022659"/>
    </source>
</evidence>
<evidence type="ECO:0000256" key="7">
    <source>
        <dbReference type="ARBA" id="ARBA00022588"/>
    </source>
</evidence>
<dbReference type="SMART" id="SM00327">
    <property type="entry name" value="VWA"/>
    <property type="match status" value="2"/>
</dbReference>
<reference evidence="26" key="3">
    <citation type="submission" date="2025-09" db="UniProtKB">
        <authorList>
            <consortium name="Ensembl"/>
        </authorList>
    </citation>
    <scope>IDENTIFICATION</scope>
</reference>
<evidence type="ECO:0000259" key="23">
    <source>
        <dbReference type="PROSITE" id="PS50234"/>
    </source>
</evidence>
<reference evidence="26" key="2">
    <citation type="submission" date="2025-08" db="UniProtKB">
        <authorList>
            <consortium name="Ensembl"/>
        </authorList>
    </citation>
    <scope>IDENTIFICATION</scope>
</reference>
<feature type="domain" description="VWFA" evidence="23">
    <location>
        <begin position="273"/>
        <end position="471"/>
    </location>
</feature>
<dbReference type="InterPro" id="IPR035976">
    <property type="entry name" value="Sushi/SCR/CCP_sf"/>
</dbReference>
<dbReference type="Gene3D" id="3.40.50.410">
    <property type="entry name" value="von Willebrand factor, type A domain"/>
    <property type="match status" value="2"/>
</dbReference>
<feature type="disulfide bond" evidence="20">
    <location>
        <begin position="802"/>
        <end position="829"/>
    </location>
</feature>
<dbReference type="GeneTree" id="ENSGT00940000158605"/>
<dbReference type="Pfam" id="PF00089">
    <property type="entry name" value="Trypsin"/>
    <property type="match status" value="2"/>
</dbReference>
<dbReference type="GO" id="GO:0006956">
    <property type="term" value="P:complement activation"/>
    <property type="evidence" value="ECO:0000318"/>
    <property type="project" value="GO_Central"/>
</dbReference>
<dbReference type="FunFam" id="3.40.50.410:FF:000056">
    <property type="entry name" value="Complement factor B"/>
    <property type="match status" value="1"/>
</dbReference>
<dbReference type="GO" id="GO:0009617">
    <property type="term" value="P:response to bacterium"/>
    <property type="evidence" value="ECO:0000318"/>
    <property type="project" value="GO_Central"/>
</dbReference>
<evidence type="ECO:0000259" key="25">
    <source>
        <dbReference type="PROSITE" id="PS50923"/>
    </source>
</evidence>
<feature type="domain" description="Sushi" evidence="25">
    <location>
        <begin position="106"/>
        <end position="165"/>
    </location>
</feature>
<evidence type="ECO:0000256" key="11">
    <source>
        <dbReference type="ARBA" id="ARBA00023157"/>
    </source>
</evidence>
<comment type="caution">
    <text evidence="20">Lacks conserved residue(s) required for the propagation of feature annotation.</text>
</comment>
<dbReference type="EC" id="3.4.21.47" evidence="5"/>
<name>F7F3D5_MONDO</name>
<sequence>MTLFPLPPISQPVPAPKVETMGFLLALLLLPLYAGLSVTAPSCSRNVRIVGGNFTLSHGWTPGSLLTYTCPPGKYPYPVSSQLCNSNGQWKSPGTSVVTRVICKPMRCPAPVAFENGAYSPRLGSHPVGGNVSFECEDGYILRGSPVRRCRPNGMWDGETAICDSGAGHCPNPGIPIGSVRTGNRFSVGDRVKYRCSEKLIMIGSEERECQANRVWSGTEPICRSSYSYDFPEDVAPVLDTSFSQLLGATNPLMQKSENFGRRILIQRSGHLNLYLLLDSSQSVSTEDFAIFKESAQLMVDRIFSFDVNVSVGIVIFAKSPKVILSVTHKDSRDEMEIAKKLEDLKYGDPDIGTGTNINKAMMQIYEMMNNEMAIFGGRQKDWEKIRHVIILLTDGKSNMGGSPTEAVKKIKEVLNIRQERTDYLDIYAIGVGKLDVDWKELNELGSKKDGERHAFILPDSKALLQVFENMLDISKFVDTVCGVGNMSTNASAQERTPWHVIIKPSSTDTCRGALISDQWVLTAAHCFHKKNNIDLWRVIVGDPKSKRGREMQIEQWFIPEEFDVYAKKQQGIEEFYGNDIALLKLTEKVKMSSHARPICLPCTVGANLALRRSPASTCSDHENILLKKNEIPAHFVSLDDEIMDIVLKEENERTICLQAVSQAKEVFPNLTDVKEVVTDQFLCSGTGNDASPCKGVSSAPSEPNKTCPLEGIEIAGGSFQVLKDGQFLEYTCPPGYYPYPMKIRNCKPWGAWSALQTNTKKIVKKAECRAIQCPGPEDFENGDFWPRKRFYNISEEISFHCYDGYNLRGSVNRTCQSTGRWDGHTTICDNGAGYCQDPGIPIGTRKAGRQYRPEDSVTYHCGQGLTLQGSQKRTCMEDGSWSGTEPSCRDSFMYDTPEEVSAAFISSLTETIEGADADDEYSPGGQQNRKIVLDPAGSMNIYLVLDASDSIGKNNFTGAKKCLSSLIDKVASYGVEPRYAVVTYATEAKAVVKLSDKESSNADWVKQELEKIKYSDHRLKAGTNTKKALTMLYEMMILQESQNDINWNKTRHVIVLMTDGNYNMGGDPVAAIEQIREFLDIGRNRKNPRENYLDVYVFGIGPLVDQEKINALASKKDGEKHVFKVKDMEDLENVFYMMIDESKALSLCGIAWGRHKSGRHEAQPWHVSINVIRPSAGKESCKGAVVSEYYVLTAAHCFNVDDQAHNVKVDAGGVQNREVDSVYFHPDYDINRKKAEGIAEFYDYDIALVKLKKKFIFTKDLRPICLPCTEPTTRALRLPLSTTCQQHEKELLPEKNVKALFVFEDKNNLMQKEVYIKNGEMKASCERDALKAQGYEKVRDISDVVTPRFLCTGGSSPHADPNTCKGDSGGPLIIHKKSRFIQVGVISWGVVDVCKRPNKAIPSHARDFHVNLFQVLPWLREKLKDEDLAFL</sequence>
<accession>F7F3D5</accession>
<feature type="domain" description="Sushi" evidence="25">
    <location>
        <begin position="706"/>
        <end position="771"/>
    </location>
</feature>
<dbReference type="GO" id="GO:0006508">
    <property type="term" value="P:proteolysis"/>
    <property type="evidence" value="ECO:0007669"/>
    <property type="project" value="UniProtKB-KW"/>
</dbReference>
<dbReference type="SMART" id="SM00020">
    <property type="entry name" value="Tryp_SPc"/>
    <property type="match status" value="2"/>
</dbReference>
<keyword evidence="13" id="KW-0325">Glycoprotein</keyword>
<comment type="subunit">
    <text evidence="18">Monomer. Interacts with complement C3b; this interaction is dependent on the presence of Mg(2+).</text>
</comment>
<comment type="function">
    <text evidence="17">Precursor of the catalytic component of the C3 and C5 convertase complexes of the alternative pathway of the complement system, a cascade of proteins that leads to phagocytosis and breakdown of pathogens and signaling that strengthens the adaptive immune system. The alternative complement pathway acts as an amplification loop that enhances other complement pathways (classical, lectin and GZMK) by promoting formation of additional C3 and C5 convertases. CFB is cleaved and activated by CFD to generate Ba and Bb chains; Bb chain constituting the catalytic component of the C3 and C5 convertases.</text>
</comment>
<evidence type="ECO:0000256" key="1">
    <source>
        <dbReference type="ARBA" id="ARBA00000061"/>
    </source>
</evidence>
<feature type="disulfide bond" evidence="20">
    <location>
        <begin position="136"/>
        <end position="163"/>
    </location>
</feature>
<keyword evidence="12" id="KW-0179">Complement alternate pathway</keyword>
<dbReference type="InterPro" id="IPR033116">
    <property type="entry name" value="TRYPSIN_SER"/>
</dbReference>
<dbReference type="InterPro" id="IPR018114">
    <property type="entry name" value="TRYPSIN_HIS"/>
</dbReference>
<dbReference type="CDD" id="cd00190">
    <property type="entry name" value="Tryp_SPc"/>
    <property type="match status" value="1"/>
</dbReference>
<evidence type="ECO:0000256" key="4">
    <source>
        <dbReference type="ARBA" id="ARBA00004241"/>
    </source>
</evidence>
<dbReference type="PROSITE" id="PS50240">
    <property type="entry name" value="TRYPSIN_DOM"/>
    <property type="match status" value="2"/>
</dbReference>
<comment type="function">
    <text evidence="15">Involved in proliferation and differentiation of preactivated B-lymphocytes, rapid spreading of peripheral blood monocytes, stimulation of lymphocyte blastogenesis and lysis of erythrocytes.</text>
</comment>
<reference evidence="26 27" key="1">
    <citation type="journal article" date="2007" name="Nature">
        <title>Genome of the marsupial Monodelphis domestica reveals innovation in non-coding sequences.</title>
        <authorList>
            <person name="Mikkelsen T.S."/>
            <person name="Wakefield M.J."/>
            <person name="Aken B."/>
            <person name="Amemiya C.T."/>
            <person name="Chang J.L."/>
            <person name="Duke S."/>
            <person name="Garber M."/>
            <person name="Gentles A.J."/>
            <person name="Goodstadt L."/>
            <person name="Heger A."/>
            <person name="Jurka J."/>
            <person name="Kamal M."/>
            <person name="Mauceli E."/>
            <person name="Searle S.M."/>
            <person name="Sharpe T."/>
            <person name="Baker M.L."/>
            <person name="Batzer M.A."/>
            <person name="Benos P.V."/>
            <person name="Belov K."/>
            <person name="Clamp M."/>
            <person name="Cook A."/>
            <person name="Cuff J."/>
            <person name="Das R."/>
            <person name="Davidow L."/>
            <person name="Deakin J.E."/>
            <person name="Fazzari M.J."/>
            <person name="Glass J.L."/>
            <person name="Grabherr M."/>
            <person name="Greally J.M."/>
            <person name="Gu W."/>
            <person name="Hore T.A."/>
            <person name="Huttley G.A."/>
            <person name="Kleber M."/>
            <person name="Jirtle R.L."/>
            <person name="Koina E."/>
            <person name="Lee J.T."/>
            <person name="Mahony S."/>
            <person name="Marra M.A."/>
            <person name="Miller R.D."/>
            <person name="Nicholls R.D."/>
            <person name="Oda M."/>
            <person name="Papenfuss A.T."/>
            <person name="Parra Z.E."/>
            <person name="Pollock D.D."/>
            <person name="Ray D.A."/>
            <person name="Schein J.E."/>
            <person name="Speed T.P."/>
            <person name="Thompson K."/>
            <person name="VandeBerg J.L."/>
            <person name="Wade C.M."/>
            <person name="Walker J.A."/>
            <person name="Waters P.D."/>
            <person name="Webber C."/>
            <person name="Weidman J.R."/>
            <person name="Xie X."/>
            <person name="Zody M.C."/>
            <person name="Baldwin J."/>
            <person name="Abdouelleil A."/>
            <person name="Abdulkadir J."/>
            <person name="Abebe A."/>
            <person name="Abera B."/>
            <person name="Abreu J."/>
            <person name="Acer S.C."/>
            <person name="Aftuck L."/>
            <person name="Alexander A."/>
            <person name="An P."/>
            <person name="Anderson E."/>
            <person name="Anderson S."/>
            <person name="Arachi H."/>
            <person name="Azer M."/>
            <person name="Bachantsang P."/>
            <person name="Barry A."/>
            <person name="Bayul T."/>
            <person name="Berlin A."/>
            <person name="Bessette D."/>
            <person name="Bloom T."/>
            <person name="Bloom T."/>
            <person name="Boguslavskiy L."/>
            <person name="Bonnet C."/>
            <person name="Boukhgalter B."/>
            <person name="Bourzgui I."/>
            <person name="Brown A."/>
            <person name="Cahill P."/>
            <person name="Channer S."/>
            <person name="Cheshatsang Y."/>
            <person name="Chuda L."/>
            <person name="Citroen M."/>
            <person name="Collymore A."/>
            <person name="Cooke P."/>
            <person name="Costello M."/>
            <person name="D'Aco K."/>
            <person name="Daza R."/>
            <person name="De Haan G."/>
            <person name="DeGray S."/>
            <person name="DeMaso C."/>
            <person name="Dhargay N."/>
            <person name="Dooley K."/>
            <person name="Dooley E."/>
            <person name="Doricent M."/>
            <person name="Dorje P."/>
            <person name="Dorjee K."/>
            <person name="Dupes A."/>
            <person name="Elong R."/>
            <person name="Falk J."/>
            <person name="Farina A."/>
            <person name="Faro S."/>
            <person name="Ferguson D."/>
            <person name="Fisher S."/>
            <person name="Foley C.D."/>
            <person name="Franke A."/>
            <person name="Friedrich D."/>
            <person name="Gadbois L."/>
            <person name="Gearin G."/>
            <person name="Gearin C.R."/>
            <person name="Giannoukos G."/>
            <person name="Goode T."/>
            <person name="Graham J."/>
            <person name="Grandbois E."/>
            <person name="Grewal S."/>
            <person name="Gyaltsen K."/>
            <person name="Hafez N."/>
            <person name="Hagos B."/>
            <person name="Hall J."/>
            <person name="Henson C."/>
            <person name="Hollinger A."/>
            <person name="Honan T."/>
            <person name="Huard M.D."/>
            <person name="Hughes L."/>
            <person name="Hurhula B."/>
            <person name="Husby M.E."/>
            <person name="Kamat A."/>
            <person name="Kanga B."/>
            <person name="Kashin S."/>
            <person name="Khazanovich D."/>
            <person name="Kisner P."/>
            <person name="Lance K."/>
            <person name="Lara M."/>
            <person name="Lee W."/>
            <person name="Lennon N."/>
            <person name="Letendre F."/>
            <person name="LeVine R."/>
            <person name="Lipovsky A."/>
            <person name="Liu X."/>
            <person name="Liu J."/>
            <person name="Liu S."/>
            <person name="Lokyitsang T."/>
            <person name="Lokyitsang Y."/>
            <person name="Lubonja R."/>
            <person name="Lui A."/>
            <person name="MacDonald P."/>
            <person name="Magnisalis V."/>
            <person name="Maru K."/>
            <person name="Matthews C."/>
            <person name="McCusker W."/>
            <person name="McDonough S."/>
            <person name="Mehta T."/>
            <person name="Meldrim J."/>
            <person name="Meneus L."/>
            <person name="Mihai O."/>
            <person name="Mihalev A."/>
            <person name="Mihova T."/>
            <person name="Mittelman R."/>
            <person name="Mlenga V."/>
            <person name="Montmayeur A."/>
            <person name="Mulrain L."/>
            <person name="Navidi A."/>
            <person name="Naylor J."/>
            <person name="Negash T."/>
            <person name="Nguyen T."/>
            <person name="Nguyen N."/>
            <person name="Nicol R."/>
            <person name="Norbu C."/>
            <person name="Norbu N."/>
            <person name="Novod N."/>
            <person name="O'Neill B."/>
            <person name="Osman S."/>
            <person name="Markiewicz E."/>
            <person name="Oyono O.L."/>
            <person name="Patti C."/>
            <person name="Phunkhang P."/>
            <person name="Pierre F."/>
            <person name="Priest M."/>
            <person name="Raghuraman S."/>
            <person name="Rege F."/>
            <person name="Reyes R."/>
            <person name="Rise C."/>
            <person name="Rogov P."/>
            <person name="Ross K."/>
            <person name="Ryan E."/>
            <person name="Settipalli S."/>
            <person name="Shea T."/>
            <person name="Sherpa N."/>
            <person name="Shi L."/>
            <person name="Shih D."/>
            <person name="Sparrow T."/>
            <person name="Spaulding J."/>
            <person name="Stalker J."/>
            <person name="Stange-Thomann N."/>
            <person name="Stavropoulos S."/>
            <person name="Stone C."/>
            <person name="Strader C."/>
            <person name="Tesfaye S."/>
            <person name="Thomson T."/>
            <person name="Thoulutsang Y."/>
            <person name="Thoulutsang D."/>
            <person name="Topham K."/>
            <person name="Topping I."/>
            <person name="Tsamla T."/>
            <person name="Vassiliev H."/>
            <person name="Vo A."/>
            <person name="Wangchuk T."/>
            <person name="Wangdi T."/>
            <person name="Weiand M."/>
            <person name="Wilkinson J."/>
            <person name="Wilson A."/>
            <person name="Yadav S."/>
            <person name="Young G."/>
            <person name="Yu Q."/>
            <person name="Zembek L."/>
            <person name="Zhong D."/>
            <person name="Zimmer A."/>
            <person name="Zwirko Z."/>
            <person name="Jaffe D.B."/>
            <person name="Alvarez P."/>
            <person name="Brockman W."/>
            <person name="Butler J."/>
            <person name="Chin C."/>
            <person name="Gnerre S."/>
            <person name="MacCallum I."/>
            <person name="Graves J.A."/>
            <person name="Ponting C.P."/>
            <person name="Breen M."/>
            <person name="Samollow P.B."/>
            <person name="Lander E.S."/>
            <person name="Lindblad-Toh K."/>
        </authorList>
    </citation>
    <scope>NUCLEOTIDE SEQUENCE [LARGE SCALE GENOMIC DNA]</scope>
</reference>
<evidence type="ECO:0000256" key="17">
    <source>
        <dbReference type="ARBA" id="ARBA00093434"/>
    </source>
</evidence>
<evidence type="ECO:0000256" key="5">
    <source>
        <dbReference type="ARBA" id="ARBA00011934"/>
    </source>
</evidence>
<dbReference type="PRINTS" id="PR00722">
    <property type="entry name" value="CHYMOTRYPSIN"/>
</dbReference>
<dbReference type="InterPro" id="IPR002035">
    <property type="entry name" value="VWF_A"/>
</dbReference>
<dbReference type="FunCoup" id="F7F3D5">
    <property type="interactions" value="138"/>
</dbReference>
<dbReference type="Proteomes" id="UP000002280">
    <property type="component" value="Chromosome 2"/>
</dbReference>
<dbReference type="PROSITE" id="PS50923">
    <property type="entry name" value="SUSHI"/>
    <property type="match status" value="5"/>
</dbReference>
<evidence type="ECO:0000256" key="18">
    <source>
        <dbReference type="ARBA" id="ARBA00093516"/>
    </source>
</evidence>
<feature type="chain" id="PRO_5023933829" description="Complement factor B" evidence="22">
    <location>
        <begin position="40"/>
        <end position="1432"/>
    </location>
</feature>
<keyword evidence="7" id="KW-0399">Innate immunity</keyword>
<evidence type="ECO:0000313" key="27">
    <source>
        <dbReference type="Proteomes" id="UP000002280"/>
    </source>
</evidence>
<dbReference type="HOGENOM" id="CLU_264178_0_0_1"/>
<dbReference type="CDD" id="cd00033">
    <property type="entry name" value="CCP"/>
    <property type="match status" value="4"/>
</dbReference>
<gene>
    <name evidence="26" type="primary">C2</name>
</gene>
<dbReference type="Gene3D" id="2.10.70.10">
    <property type="entry name" value="Complement Module, domain 1"/>
    <property type="match status" value="6"/>
</dbReference>
<dbReference type="PROSITE" id="PS00135">
    <property type="entry name" value="TRYPSIN_SER"/>
    <property type="match status" value="1"/>
</dbReference>
<dbReference type="SMART" id="SM00032">
    <property type="entry name" value="CCP"/>
    <property type="match status" value="6"/>
</dbReference>
<evidence type="ECO:0000256" key="20">
    <source>
        <dbReference type="PROSITE-ProRule" id="PRU00302"/>
    </source>
</evidence>
<dbReference type="MEROPS" id="S01.196"/>
<comment type="subunit">
    <text evidence="19">Catalytic component of the C3 convertase of the alternative complement pathway, also named C3bBb, composed of complement factor B Bb and complement C3b. Catalytic component of the C5 convertase of the alternative complement pathway, also named C3bBb3b, composed of complement factor B Bb and additional molecules of complement C3b. Interacts to CFP; this interaction contributes to the stabilization of the active C3-convertase enzyme complex.</text>
</comment>
<dbReference type="CDD" id="cd01470">
    <property type="entry name" value="vWA_complement_factors"/>
    <property type="match status" value="1"/>
</dbReference>
<organism evidence="26 27">
    <name type="scientific">Monodelphis domestica</name>
    <name type="common">Gray short-tailed opossum</name>
    <dbReference type="NCBI Taxonomy" id="13616"/>
    <lineage>
        <taxon>Eukaryota</taxon>
        <taxon>Metazoa</taxon>
        <taxon>Chordata</taxon>
        <taxon>Craniata</taxon>
        <taxon>Vertebrata</taxon>
        <taxon>Euteleostomi</taxon>
        <taxon>Mammalia</taxon>
        <taxon>Metatheria</taxon>
        <taxon>Didelphimorphia</taxon>
        <taxon>Didelphidae</taxon>
        <taxon>Monodelphis</taxon>
    </lineage>
</organism>
<dbReference type="Pfam" id="PF00084">
    <property type="entry name" value="Sushi"/>
    <property type="match status" value="4"/>
</dbReference>
<feature type="domain" description="Peptidase S1" evidence="24">
    <location>
        <begin position="483"/>
        <end position="759"/>
    </location>
</feature>
<dbReference type="GO" id="GO:0045087">
    <property type="term" value="P:innate immune response"/>
    <property type="evidence" value="ECO:0007669"/>
    <property type="project" value="UniProtKB-KW"/>
</dbReference>
<evidence type="ECO:0000256" key="9">
    <source>
        <dbReference type="ARBA" id="ARBA00022737"/>
    </source>
</evidence>
<dbReference type="STRING" id="13616.ENSMODP00000018869"/>
<dbReference type="Gene3D" id="2.40.10.10">
    <property type="entry name" value="Trypsin-like serine proteases"/>
    <property type="match status" value="4"/>
</dbReference>
<evidence type="ECO:0000313" key="26">
    <source>
        <dbReference type="Ensembl" id="ENSMODP00000018869.3"/>
    </source>
</evidence>
<feature type="domain" description="Sushi" evidence="25">
    <location>
        <begin position="168"/>
        <end position="225"/>
    </location>
</feature>
<dbReference type="SUPFAM" id="SSF53300">
    <property type="entry name" value="vWA-like"/>
    <property type="match status" value="2"/>
</dbReference>
<evidence type="ECO:0000256" key="3">
    <source>
        <dbReference type="ARBA" id="ARBA00001946"/>
    </source>
</evidence>
<comment type="cofactor">
    <cofactor evidence="3">
        <name>Mg(2+)</name>
        <dbReference type="ChEBI" id="CHEBI:18420"/>
    </cofactor>
</comment>
<feature type="signal peptide" evidence="22">
    <location>
        <begin position="1"/>
        <end position="39"/>
    </location>
</feature>
<feature type="domain" description="Peptidase S1" evidence="24">
    <location>
        <begin position="1151"/>
        <end position="1425"/>
    </location>
</feature>
<dbReference type="InterPro" id="IPR001314">
    <property type="entry name" value="Peptidase_S1A"/>
</dbReference>
<feature type="disulfide bond" evidence="20">
    <location>
        <begin position="196"/>
        <end position="223"/>
    </location>
</feature>
<dbReference type="PROSITE" id="PS50234">
    <property type="entry name" value="VWFA"/>
    <property type="match status" value="2"/>
</dbReference>
<evidence type="ECO:0000256" key="19">
    <source>
        <dbReference type="ARBA" id="ARBA00093582"/>
    </source>
</evidence>
<dbReference type="InterPro" id="IPR000436">
    <property type="entry name" value="Sushi_SCR_CCP_dom"/>
</dbReference>
<feature type="domain" description="Sushi" evidence="25">
    <location>
        <begin position="834"/>
        <end position="891"/>
    </location>
</feature>
<dbReference type="Pfam" id="PF00092">
    <property type="entry name" value="VWA"/>
    <property type="match status" value="2"/>
</dbReference>
<keyword evidence="10" id="KW-0391">Immunity</keyword>
<dbReference type="InterPro" id="IPR036465">
    <property type="entry name" value="vWFA_dom_sf"/>
</dbReference>
<dbReference type="InterPro" id="IPR009003">
    <property type="entry name" value="Peptidase_S1_PA"/>
</dbReference>
<dbReference type="PRINTS" id="PR00453">
    <property type="entry name" value="VWFADOMAIN"/>
</dbReference>
<evidence type="ECO:0000256" key="10">
    <source>
        <dbReference type="ARBA" id="ARBA00022859"/>
    </source>
</evidence>
<evidence type="ECO:0000259" key="24">
    <source>
        <dbReference type="PROSITE" id="PS50240"/>
    </source>
</evidence>
<dbReference type="FunFam" id="2.10.70.10:FF:000019">
    <property type="entry name" value="Complement factor b,-like"/>
    <property type="match status" value="4"/>
</dbReference>
<evidence type="ECO:0000256" key="16">
    <source>
        <dbReference type="ARBA" id="ARBA00093402"/>
    </source>
</evidence>
<dbReference type="SUPFAM" id="SSF57535">
    <property type="entry name" value="Complement control module/SCR domain"/>
    <property type="match status" value="6"/>
</dbReference>
<keyword evidence="27" id="KW-1185">Reference proteome</keyword>
<dbReference type="InterPro" id="IPR043504">
    <property type="entry name" value="Peptidase_S1_PA_chymotrypsin"/>
</dbReference>
<dbReference type="FunFam" id="2.40.10.10:FF:000046">
    <property type="entry name" value="Complement factor b,-like"/>
    <property type="match status" value="1"/>
</dbReference>
<dbReference type="GO" id="GO:0004252">
    <property type="term" value="F:serine-type endopeptidase activity"/>
    <property type="evidence" value="ECO:0007669"/>
    <property type="project" value="UniProtKB-EC"/>
</dbReference>
<protein>
    <recommendedName>
        <fullName evidence="6">Complement factor B</fullName>
        <ecNumber evidence="5">3.4.21.47</ecNumber>
    </recommendedName>
    <alternativeName>
        <fullName evidence="14">C3/C5 convertase</fullName>
    </alternativeName>
</protein>
<dbReference type="InterPro" id="IPR001254">
    <property type="entry name" value="Trypsin_dom"/>
</dbReference>
<keyword evidence="22" id="KW-0732">Signal</keyword>
<evidence type="ECO:0000256" key="14">
    <source>
        <dbReference type="ARBA" id="ARBA00029636"/>
    </source>
</evidence>
<comment type="cofactor">
    <cofactor evidence="2">
        <name>Mn(2+)</name>
        <dbReference type="ChEBI" id="CHEBI:29035"/>
    </cofactor>
</comment>
<evidence type="ECO:0000256" key="21">
    <source>
        <dbReference type="RuleBase" id="RU363034"/>
    </source>
</evidence>
<evidence type="ECO:0000256" key="13">
    <source>
        <dbReference type="ARBA" id="ARBA00023180"/>
    </source>
</evidence>
<keyword evidence="11 20" id="KW-1015">Disulfide bond</keyword>
<feature type="disulfide bond" evidence="20">
    <location>
        <begin position="862"/>
        <end position="889"/>
    </location>
</feature>
<feature type="domain" description="VWFA" evidence="23">
    <location>
        <begin position="941"/>
        <end position="1140"/>
    </location>
</feature>
<dbReference type="eggNOG" id="KOG3627">
    <property type="taxonomic scope" value="Eukaryota"/>
</dbReference>
<dbReference type="GO" id="GO:0005576">
    <property type="term" value="C:extracellular region"/>
    <property type="evidence" value="ECO:0007669"/>
    <property type="project" value="UniProtKB-SubCell"/>
</dbReference>
<keyword evidence="9" id="KW-0677">Repeat</keyword>
<feature type="domain" description="Sushi" evidence="25">
    <location>
        <begin position="772"/>
        <end position="831"/>
    </location>
</feature>
<comment type="catalytic activity">
    <reaction evidence="1">
        <text>Cleavage of Arg-|-Ser bond in complement component C3 alpha-chain to yield C3a and C3b, and Arg-|-Xaa bond in complement component C5 alpha-chain to yield C5a and C5b.</text>
        <dbReference type="EC" id="3.4.21.47"/>
    </reaction>
</comment>
<keyword evidence="21" id="KW-0645">Protease</keyword>
<keyword evidence="8 20" id="KW-0768">Sushi</keyword>
<dbReference type="SUPFAM" id="SSF50494">
    <property type="entry name" value="Trypsin-like serine proteases"/>
    <property type="match status" value="2"/>
</dbReference>
<comment type="function">
    <text evidence="16">Serine protease component of the complement C3 and C5 convertase complexes of the alternative complement pathway. Following cleavage and activation by factor D (CFD), forms the C3 convertase together with complement C3b. As part of the C3 convertase, cleaves and activates C3 into C3a anaphylatoxin and C3b opsonin, the next components of the complement pathways. When an additional complement C3b molecule binds to the C3 convertase, forms the C5 convertase, which cleaves and activates C5 into C5a anaphylatoxin and C5b component of the membrane attack complex.</text>
</comment>
<dbReference type="Bgee" id="ENSMODG00000015093">
    <property type="expression patterns" value="Expressed in liver and 18 other cell types or tissues"/>
</dbReference>
<evidence type="ECO:0000256" key="22">
    <source>
        <dbReference type="SAM" id="SignalP"/>
    </source>
</evidence>
<evidence type="ECO:0000256" key="15">
    <source>
        <dbReference type="ARBA" id="ARBA00093327"/>
    </source>
</evidence>
<dbReference type="InParanoid" id="F7F3D5"/>
<dbReference type="PROSITE" id="PS00134">
    <property type="entry name" value="TRYPSIN_HIS"/>
    <property type="match status" value="2"/>
</dbReference>
<dbReference type="Ensembl" id="ENSMODT00000019209.3">
    <property type="protein sequence ID" value="ENSMODP00000018869.3"/>
    <property type="gene ID" value="ENSMODG00000015093.4"/>
</dbReference>
<keyword evidence="21" id="KW-0378">Hydrolase</keyword>
<dbReference type="GO" id="GO:0006958">
    <property type="term" value="P:complement activation, classical pathway"/>
    <property type="evidence" value="ECO:0007669"/>
    <property type="project" value="UniProtKB-KW"/>
</dbReference>
<dbReference type="GO" id="GO:0009986">
    <property type="term" value="C:cell surface"/>
    <property type="evidence" value="ECO:0007669"/>
    <property type="project" value="UniProtKB-SubCell"/>
</dbReference>